<dbReference type="PANTHER" id="PTHR31183">
    <property type="entry name" value="TRICHOPLEIN KERATIN FILAMENT-BINDING PROTEIN FAMILY MEMBER"/>
    <property type="match status" value="1"/>
</dbReference>
<accession>A0A8K0CE00</accession>
<evidence type="ECO:0000313" key="5">
    <source>
        <dbReference type="EMBL" id="KAF2882783.1"/>
    </source>
</evidence>
<organism evidence="5 6">
    <name type="scientific">Ignelater luminosus</name>
    <name type="common">Cucubano</name>
    <name type="synonym">Pyrophorus luminosus</name>
    <dbReference type="NCBI Taxonomy" id="2038154"/>
    <lineage>
        <taxon>Eukaryota</taxon>
        <taxon>Metazoa</taxon>
        <taxon>Ecdysozoa</taxon>
        <taxon>Arthropoda</taxon>
        <taxon>Hexapoda</taxon>
        <taxon>Insecta</taxon>
        <taxon>Pterygota</taxon>
        <taxon>Neoptera</taxon>
        <taxon>Endopterygota</taxon>
        <taxon>Coleoptera</taxon>
        <taxon>Polyphaga</taxon>
        <taxon>Elateriformia</taxon>
        <taxon>Elateroidea</taxon>
        <taxon>Elateridae</taxon>
        <taxon>Agrypninae</taxon>
        <taxon>Pyrophorini</taxon>
        <taxon>Ignelater</taxon>
    </lineage>
</organism>
<dbReference type="PANTHER" id="PTHR31183:SF2">
    <property type="entry name" value="TRICHOPLEIN KERATIN FILAMENT-BINDING PROTEIN"/>
    <property type="match status" value="1"/>
</dbReference>
<evidence type="ECO:0008006" key="7">
    <source>
        <dbReference type="Google" id="ProtNLM"/>
    </source>
</evidence>
<evidence type="ECO:0000256" key="4">
    <source>
        <dbReference type="SAM" id="Coils"/>
    </source>
</evidence>
<evidence type="ECO:0000256" key="1">
    <source>
        <dbReference type="ARBA" id="ARBA00004245"/>
    </source>
</evidence>
<protein>
    <recommendedName>
        <fullName evidence="7">Trichoplein keratin filament-binding protein</fullName>
    </recommendedName>
</protein>
<keyword evidence="6" id="KW-1185">Reference proteome</keyword>
<comment type="subcellular location">
    <subcellularLocation>
        <location evidence="1">Cytoplasm</location>
        <location evidence="1">Cytoskeleton</location>
    </subcellularLocation>
</comment>
<dbReference type="GO" id="GO:0045095">
    <property type="term" value="C:keratin filament"/>
    <property type="evidence" value="ECO:0007669"/>
    <property type="project" value="TreeGrafter"/>
</dbReference>
<name>A0A8K0CE00_IGNLU</name>
<reference evidence="5" key="1">
    <citation type="submission" date="2019-08" db="EMBL/GenBank/DDBJ databases">
        <title>The genome of the North American firefly Photinus pyralis.</title>
        <authorList>
            <consortium name="Photinus pyralis genome working group"/>
            <person name="Fallon T.R."/>
            <person name="Sander Lower S.E."/>
            <person name="Weng J.-K."/>
        </authorList>
    </citation>
    <scope>NUCLEOTIDE SEQUENCE</scope>
    <source>
        <strain evidence="5">TRF0915ILg1</strain>
        <tissue evidence="5">Whole body</tissue>
    </source>
</reference>
<keyword evidence="4" id="KW-0175">Coiled coil</keyword>
<feature type="coiled-coil region" evidence="4">
    <location>
        <begin position="373"/>
        <end position="490"/>
    </location>
</feature>
<dbReference type="OrthoDB" id="6431598at2759"/>
<dbReference type="InterPro" id="IPR043596">
    <property type="entry name" value="CFAP53/TCHP"/>
</dbReference>
<gene>
    <name evidence="5" type="ORF">ILUMI_23295</name>
</gene>
<sequence>MSARPSARSIAKLDAEKRMVKRREKEYEHQTRWGNQVQYYKSWEKANNKFEEWTSPRYYETNNQMIEELKKKRDRQENLEKRREKLRKLYAEEDRSYEIELMVRNRHKYARNCGGGDVPIGVLKEVNVGLKLAEEERRKHEAELALYHHWRNNNPILREHERARTTRDIKLSWLDQQVEKRLEKERAEEECRKMLEERGKRLEEEKAKEQQIEREIEMKNERLLQDLSKQIEDLKLKQKESEKLQQKENEEMKKLAELEEIEERHRALMKRKVERELALENLKQHKLKLKQKASDIQENLERERELVTKLQESEIAEKMEDDMKKREVKKAMSEFLKFARDQQDLEMQRQKYFSFVFDSEAKLIYQRQRELWLEEQKSREALLKDVLDTIKEQVDEKIQRNKEKQREVLEERQNALKLIEQYDEDIRRNKEEEQRKKMEWRKGLEEQIKEKAAREKEAKLLEEKRLDLELESARKEEERLRKEIMELQRKQGPIRHTRSRILF</sequence>
<comment type="caution">
    <text evidence="5">The sequence shown here is derived from an EMBL/GenBank/DDBJ whole genome shotgun (WGS) entry which is preliminary data.</text>
</comment>
<evidence type="ECO:0000256" key="3">
    <source>
        <dbReference type="ARBA" id="ARBA00023212"/>
    </source>
</evidence>
<dbReference type="AlphaFoldDB" id="A0A8K0CE00"/>
<dbReference type="Proteomes" id="UP000801492">
    <property type="component" value="Unassembled WGS sequence"/>
</dbReference>
<dbReference type="GO" id="GO:0006915">
    <property type="term" value="P:apoptotic process"/>
    <property type="evidence" value="ECO:0007669"/>
    <property type="project" value="TreeGrafter"/>
</dbReference>
<evidence type="ECO:0000313" key="6">
    <source>
        <dbReference type="Proteomes" id="UP000801492"/>
    </source>
</evidence>
<dbReference type="EMBL" id="VTPC01090587">
    <property type="protein sequence ID" value="KAF2882783.1"/>
    <property type="molecule type" value="Genomic_DNA"/>
</dbReference>
<proteinExistence type="predicted"/>
<evidence type="ECO:0000256" key="2">
    <source>
        <dbReference type="ARBA" id="ARBA00022490"/>
    </source>
</evidence>
<feature type="coiled-coil region" evidence="4">
    <location>
        <begin position="177"/>
        <end position="313"/>
    </location>
</feature>
<keyword evidence="3" id="KW-0206">Cytoskeleton</keyword>
<feature type="coiled-coil region" evidence="4">
    <location>
        <begin position="59"/>
        <end position="96"/>
    </location>
</feature>
<keyword evidence="2" id="KW-0963">Cytoplasm</keyword>